<dbReference type="Pfam" id="PF01656">
    <property type="entry name" value="CbiA"/>
    <property type="match status" value="1"/>
</dbReference>
<feature type="domain" description="CobQ/CobB/MinD/ParA nucleotide binding" evidence="1">
    <location>
        <begin position="4"/>
        <end position="238"/>
    </location>
</feature>
<dbReference type="AlphaFoldDB" id="A0A9E4ZV47"/>
<dbReference type="InterPro" id="IPR027417">
    <property type="entry name" value="P-loop_NTPase"/>
</dbReference>
<sequence length="257" mass="27737">MPKIVVSGRGGCGKSTLVTLMAKELKEQGKTVLVVDSDESNLGLGTMLGFKPAEKTLMDYLGGKPAVMDKLMAQIKEEKNEHAEFFMENSDLNSLSPEFVKWNGDLALMQVGKIEHTMEGCACPMGAIARDFLNHLAVEEDQWVLIDTEAGVEHFGRGIVEGADSVLMVVDPSNDAVLLTEKAAKLTEEAGKNFAVVLNKVDGKTTSILEEMLTLKNITIKGILPYSSTLAHINLQGESLDMPSAIGELDKLITGIT</sequence>
<dbReference type="EMBL" id="JAPVES010000024">
    <property type="protein sequence ID" value="MCZ3371044.1"/>
    <property type="molecule type" value="Genomic_DNA"/>
</dbReference>
<dbReference type="PIRSF" id="PIRSF005647">
    <property type="entry name" value="CooC"/>
    <property type="match status" value="1"/>
</dbReference>
<dbReference type="InterPro" id="IPR014433">
    <property type="entry name" value="CooC"/>
</dbReference>
<dbReference type="SUPFAM" id="SSF52540">
    <property type="entry name" value="P-loop containing nucleoside triphosphate hydrolases"/>
    <property type="match status" value="1"/>
</dbReference>
<dbReference type="PANTHER" id="PTHR43384">
    <property type="entry name" value="SEPTUM SITE-DETERMINING PROTEIN MIND HOMOLOG, CHLOROPLASTIC-RELATED"/>
    <property type="match status" value="1"/>
</dbReference>
<dbReference type="RefSeq" id="WP_048081496.1">
    <property type="nucleotide sequence ID" value="NZ_JAPVER010000020.1"/>
</dbReference>
<organism evidence="2 4">
    <name type="scientific">Methanobacterium veterum</name>
    <dbReference type="NCBI Taxonomy" id="408577"/>
    <lineage>
        <taxon>Archaea</taxon>
        <taxon>Methanobacteriati</taxon>
        <taxon>Methanobacteriota</taxon>
        <taxon>Methanomada group</taxon>
        <taxon>Methanobacteria</taxon>
        <taxon>Methanobacteriales</taxon>
        <taxon>Methanobacteriaceae</taxon>
        <taxon>Methanobacterium</taxon>
    </lineage>
</organism>
<dbReference type="InterPro" id="IPR002586">
    <property type="entry name" value="CobQ/CobB/MinD/ParA_Nub-bd_dom"/>
</dbReference>
<evidence type="ECO:0000313" key="4">
    <source>
        <dbReference type="Proteomes" id="UP001068021"/>
    </source>
</evidence>
<keyword evidence="4" id="KW-1185">Reference proteome</keyword>
<evidence type="ECO:0000259" key="1">
    <source>
        <dbReference type="Pfam" id="PF01656"/>
    </source>
</evidence>
<gene>
    <name evidence="3" type="ORF">O3H35_00180</name>
    <name evidence="2" type="ORF">O3H54_06770</name>
</gene>
<dbReference type="GO" id="GO:0051782">
    <property type="term" value="P:negative regulation of cell division"/>
    <property type="evidence" value="ECO:0007669"/>
    <property type="project" value="TreeGrafter"/>
</dbReference>
<comment type="caution">
    <text evidence="2">The sequence shown here is derived from an EMBL/GenBank/DDBJ whole genome shotgun (WGS) entry which is preliminary data.</text>
</comment>
<reference evidence="2" key="1">
    <citation type="submission" date="2022-12" db="EMBL/GenBank/DDBJ databases">
        <title>Reclassification of two methanogenic archaea species isolated from the Kolyma lowland permafrost.</title>
        <authorList>
            <person name="Trubitsyn V.E."/>
            <person name="Rivkina E.M."/>
            <person name="Shcherbakova V.A."/>
        </authorList>
    </citation>
    <scope>NUCLEOTIDE SEQUENCE</scope>
    <source>
        <strain evidence="2">M2</strain>
        <strain evidence="3">MK4</strain>
    </source>
</reference>
<evidence type="ECO:0000313" key="3">
    <source>
        <dbReference type="EMBL" id="MCZ3371044.1"/>
    </source>
</evidence>
<dbReference type="PANTHER" id="PTHR43384:SF3">
    <property type="entry name" value="AAA+ ATPASE DOMAIN-CONTAINING PROTEIN"/>
    <property type="match status" value="1"/>
</dbReference>
<dbReference type="Proteomes" id="UP001074446">
    <property type="component" value="Unassembled WGS sequence"/>
</dbReference>
<evidence type="ECO:0000313" key="2">
    <source>
        <dbReference type="EMBL" id="MCZ3365581.1"/>
    </source>
</evidence>
<dbReference type="Proteomes" id="UP001068021">
    <property type="component" value="Unassembled WGS sequence"/>
</dbReference>
<proteinExistence type="predicted"/>
<accession>A0A9E4ZV47</accession>
<dbReference type="GO" id="GO:0005524">
    <property type="term" value="F:ATP binding"/>
    <property type="evidence" value="ECO:0007669"/>
    <property type="project" value="TreeGrafter"/>
</dbReference>
<dbReference type="GO" id="GO:0009898">
    <property type="term" value="C:cytoplasmic side of plasma membrane"/>
    <property type="evidence" value="ECO:0007669"/>
    <property type="project" value="TreeGrafter"/>
</dbReference>
<dbReference type="Gene3D" id="3.40.50.300">
    <property type="entry name" value="P-loop containing nucleotide triphosphate hydrolases"/>
    <property type="match status" value="1"/>
</dbReference>
<dbReference type="EMBL" id="JAPVER010000020">
    <property type="protein sequence ID" value="MCZ3365581.1"/>
    <property type="molecule type" value="Genomic_DNA"/>
</dbReference>
<name>A0A9E4ZV47_9EURY</name>
<dbReference type="GO" id="GO:0005829">
    <property type="term" value="C:cytosol"/>
    <property type="evidence" value="ECO:0007669"/>
    <property type="project" value="TreeGrafter"/>
</dbReference>
<protein>
    <submittedName>
        <fullName evidence="2">AAA family ATPase</fullName>
    </submittedName>
</protein>
<dbReference type="GO" id="GO:0016887">
    <property type="term" value="F:ATP hydrolysis activity"/>
    <property type="evidence" value="ECO:0007669"/>
    <property type="project" value="TreeGrafter"/>
</dbReference>
<dbReference type="InterPro" id="IPR050625">
    <property type="entry name" value="ParA/MinD_ATPase"/>
</dbReference>